<dbReference type="KEGG" id="led:BBK82_41725"/>
<evidence type="ECO:0000313" key="1">
    <source>
        <dbReference type="EMBL" id="ANZ41511.1"/>
    </source>
</evidence>
<evidence type="ECO:0000313" key="2">
    <source>
        <dbReference type="Proteomes" id="UP000093053"/>
    </source>
</evidence>
<gene>
    <name evidence="1" type="ORF">BBK82_41725</name>
</gene>
<dbReference type="STRING" id="1586287.BBK82_41725"/>
<keyword evidence="2" id="KW-1185">Reference proteome</keyword>
<dbReference type="InterPro" id="IPR029074">
    <property type="entry name" value="Imm49"/>
</dbReference>
<reference evidence="1 2" key="1">
    <citation type="submission" date="2016-07" db="EMBL/GenBank/DDBJ databases">
        <title>Complete genome sequence of the Lentzea guizhouensis DHS C013.</title>
        <authorList>
            <person name="Cao C."/>
        </authorList>
    </citation>
    <scope>NUCLEOTIDE SEQUENCE [LARGE SCALE GENOMIC DNA]</scope>
    <source>
        <strain evidence="1 2">DHS C013</strain>
    </source>
</reference>
<name>A0A1B2HUW2_9PSEU</name>
<dbReference type="Pfam" id="PF15575">
    <property type="entry name" value="Imm49"/>
    <property type="match status" value="1"/>
</dbReference>
<accession>A0A1B2HUW2</accession>
<dbReference type="Proteomes" id="UP000093053">
    <property type="component" value="Chromosome"/>
</dbReference>
<dbReference type="EMBL" id="CP016793">
    <property type="protein sequence ID" value="ANZ41511.1"/>
    <property type="molecule type" value="Genomic_DNA"/>
</dbReference>
<dbReference type="AlphaFoldDB" id="A0A1B2HUW2"/>
<proteinExistence type="predicted"/>
<organism evidence="1 2">
    <name type="scientific">Lentzea guizhouensis</name>
    <dbReference type="NCBI Taxonomy" id="1586287"/>
    <lineage>
        <taxon>Bacteria</taxon>
        <taxon>Bacillati</taxon>
        <taxon>Actinomycetota</taxon>
        <taxon>Actinomycetes</taxon>
        <taxon>Pseudonocardiales</taxon>
        <taxon>Pseudonocardiaceae</taxon>
        <taxon>Lentzea</taxon>
    </lineage>
</organism>
<protein>
    <submittedName>
        <fullName evidence="1">Uncharacterized protein</fullName>
    </submittedName>
</protein>
<sequence>MVTVQRHPTDAEWAEEQLEYYVTVVPEGAASVEQSTERLSVLHPAAIDRLGYASVLDPTAQNLTTWDAVVQAMQVTTGIYAAAGATEGTVEWLIGERTVQIPATGPVHYANFKRWLDAFWLAAIVRDKKCLDLLASFPLDIIKASGNQYEELDALWARALQMFANSEPGMAEALAEAMAATDPERLRVSAPEYALRLAFPAMNTFLNLMRSNHEREFNEALAQALEQHKAYYTADSKLADDPRGLVALAPLGLACIAKDSGLNVDVESDYLPKHLLLGSWVGEYRTS</sequence>